<evidence type="ECO:0000313" key="3">
    <source>
        <dbReference type="Proteomes" id="UP000738325"/>
    </source>
</evidence>
<accession>A0A9P6UKG1</accession>
<dbReference type="EMBL" id="JAAAIP010001360">
    <property type="protein sequence ID" value="KAG0307491.1"/>
    <property type="molecule type" value="Genomic_DNA"/>
</dbReference>
<dbReference type="Proteomes" id="UP000738325">
    <property type="component" value="Unassembled WGS sequence"/>
</dbReference>
<protein>
    <submittedName>
        <fullName evidence="2">Uncharacterized protein</fullName>
    </submittedName>
</protein>
<name>A0A9P6UKG1_9FUNG</name>
<gene>
    <name evidence="2" type="ORF">BGZ99_001434</name>
</gene>
<evidence type="ECO:0000256" key="1">
    <source>
        <dbReference type="SAM" id="MobiDB-lite"/>
    </source>
</evidence>
<keyword evidence="3" id="KW-1185">Reference proteome</keyword>
<sequence>LTDLTEPNLGVEGDVAANEDNDDGDVDGTIEGAVMPFHIPDTQQSPIPQTPLLPQDHAFYMGAFAQQFGSQLMNAFLQDWKEINLQLQTLQTTLQAGFQQQAQEQQAVEQRRVQEQLAMERRQAQAQLAMEQRLTEILLQGRSDPVEKRATLGKIRQLSKINVGNNISFLESSHALSLSTYITIFTETVSTF</sequence>
<feature type="non-terminal residue" evidence="2">
    <location>
        <position position="192"/>
    </location>
</feature>
<feature type="region of interest" description="Disordered" evidence="1">
    <location>
        <begin position="1"/>
        <end position="24"/>
    </location>
</feature>
<proteinExistence type="predicted"/>
<evidence type="ECO:0000313" key="2">
    <source>
        <dbReference type="EMBL" id="KAG0307491.1"/>
    </source>
</evidence>
<comment type="caution">
    <text evidence="2">The sequence shown here is derived from an EMBL/GenBank/DDBJ whole genome shotgun (WGS) entry which is preliminary data.</text>
</comment>
<reference evidence="2" key="1">
    <citation type="journal article" date="2020" name="Fungal Divers.">
        <title>Resolving the Mortierellaceae phylogeny through synthesis of multi-gene phylogenetics and phylogenomics.</title>
        <authorList>
            <person name="Vandepol N."/>
            <person name="Liber J."/>
            <person name="Desiro A."/>
            <person name="Na H."/>
            <person name="Kennedy M."/>
            <person name="Barry K."/>
            <person name="Grigoriev I.V."/>
            <person name="Miller A.N."/>
            <person name="O'Donnell K."/>
            <person name="Stajich J.E."/>
            <person name="Bonito G."/>
        </authorList>
    </citation>
    <scope>NUCLEOTIDE SEQUENCE</scope>
    <source>
        <strain evidence="2">REB-010B</strain>
    </source>
</reference>
<organism evidence="2 3">
    <name type="scientific">Dissophora globulifera</name>
    <dbReference type="NCBI Taxonomy" id="979702"/>
    <lineage>
        <taxon>Eukaryota</taxon>
        <taxon>Fungi</taxon>
        <taxon>Fungi incertae sedis</taxon>
        <taxon>Mucoromycota</taxon>
        <taxon>Mortierellomycotina</taxon>
        <taxon>Mortierellomycetes</taxon>
        <taxon>Mortierellales</taxon>
        <taxon>Mortierellaceae</taxon>
        <taxon>Dissophora</taxon>
    </lineage>
</organism>
<dbReference type="AlphaFoldDB" id="A0A9P6UKG1"/>